<dbReference type="EMBL" id="KQ258250">
    <property type="protein sequence ID" value="KOM24995.1"/>
    <property type="molecule type" value="Genomic_DNA"/>
</dbReference>
<sequence>MKMITEYTSHAPGISASNRPLCTSNNIQESSHKRTWRLHSLKPKKIKASSSLVSVSFSKTLDSSVCSPNCWMRESATGSVKCLLDAGPGPAAHFSPSTSSNPSCSMLFTPGTPSSSCWTAYHPLLLLDAGP</sequence>
<dbReference type="Gramene" id="KOM24995">
    <property type="protein sequence ID" value="KOM24995"/>
    <property type="gene ID" value="LR48_Vigan44s000300"/>
</dbReference>
<evidence type="ECO:0000313" key="1">
    <source>
        <dbReference type="EMBL" id="KOM24995.1"/>
    </source>
</evidence>
<protein>
    <submittedName>
        <fullName evidence="1">Uncharacterized protein</fullName>
    </submittedName>
</protein>
<evidence type="ECO:0000313" key="2">
    <source>
        <dbReference type="Proteomes" id="UP000053144"/>
    </source>
</evidence>
<dbReference type="Proteomes" id="UP000053144">
    <property type="component" value="Unassembled WGS sequence"/>
</dbReference>
<name>A0A0L9T329_PHAAN</name>
<reference evidence="2" key="1">
    <citation type="journal article" date="2015" name="Proc. Natl. Acad. Sci. U.S.A.">
        <title>Genome sequencing of adzuki bean (Vigna angularis) provides insight into high starch and low fat accumulation and domestication.</title>
        <authorList>
            <person name="Yang K."/>
            <person name="Tian Z."/>
            <person name="Chen C."/>
            <person name="Luo L."/>
            <person name="Zhao B."/>
            <person name="Wang Z."/>
            <person name="Yu L."/>
            <person name="Li Y."/>
            <person name="Sun Y."/>
            <person name="Li W."/>
            <person name="Chen Y."/>
            <person name="Li Y."/>
            <person name="Zhang Y."/>
            <person name="Ai D."/>
            <person name="Zhao J."/>
            <person name="Shang C."/>
            <person name="Ma Y."/>
            <person name="Wu B."/>
            <person name="Wang M."/>
            <person name="Gao L."/>
            <person name="Sun D."/>
            <person name="Zhang P."/>
            <person name="Guo F."/>
            <person name="Wang W."/>
            <person name="Li Y."/>
            <person name="Wang J."/>
            <person name="Varshney R.K."/>
            <person name="Wang J."/>
            <person name="Ling H.Q."/>
            <person name="Wan P."/>
        </authorList>
    </citation>
    <scope>NUCLEOTIDE SEQUENCE</scope>
    <source>
        <strain evidence="2">cv. Jingnong 6</strain>
    </source>
</reference>
<dbReference type="AlphaFoldDB" id="A0A0L9T329"/>
<proteinExistence type="predicted"/>
<gene>
    <name evidence="1" type="ORF">LR48_Vigan44s000300</name>
</gene>
<accession>A0A0L9T329</accession>
<organism evidence="1 2">
    <name type="scientific">Phaseolus angularis</name>
    <name type="common">Azuki bean</name>
    <name type="synonym">Vigna angularis</name>
    <dbReference type="NCBI Taxonomy" id="3914"/>
    <lineage>
        <taxon>Eukaryota</taxon>
        <taxon>Viridiplantae</taxon>
        <taxon>Streptophyta</taxon>
        <taxon>Embryophyta</taxon>
        <taxon>Tracheophyta</taxon>
        <taxon>Spermatophyta</taxon>
        <taxon>Magnoliopsida</taxon>
        <taxon>eudicotyledons</taxon>
        <taxon>Gunneridae</taxon>
        <taxon>Pentapetalae</taxon>
        <taxon>rosids</taxon>
        <taxon>fabids</taxon>
        <taxon>Fabales</taxon>
        <taxon>Fabaceae</taxon>
        <taxon>Papilionoideae</taxon>
        <taxon>50 kb inversion clade</taxon>
        <taxon>NPAAA clade</taxon>
        <taxon>indigoferoid/millettioid clade</taxon>
        <taxon>Phaseoleae</taxon>
        <taxon>Vigna</taxon>
    </lineage>
</organism>